<dbReference type="InterPro" id="IPR036770">
    <property type="entry name" value="Ankyrin_rpt-contain_sf"/>
</dbReference>
<dbReference type="GO" id="GO:0005737">
    <property type="term" value="C:cytoplasm"/>
    <property type="evidence" value="ECO:0007669"/>
    <property type="project" value="TreeGrafter"/>
</dbReference>
<dbReference type="Gene3D" id="1.20.58.530">
    <property type="match status" value="1"/>
</dbReference>
<feature type="domain" description="Myosin motor" evidence="9">
    <location>
        <begin position="62"/>
        <end position="772"/>
    </location>
</feature>
<dbReference type="SUPFAM" id="SSF52540">
    <property type="entry name" value="P-loop containing nucleoside triphosphate hydrolases"/>
    <property type="match status" value="1"/>
</dbReference>
<dbReference type="PROSITE" id="PS51456">
    <property type="entry name" value="MYOSIN_MOTOR"/>
    <property type="match status" value="1"/>
</dbReference>
<proteinExistence type="inferred from homology"/>
<dbReference type="InterPro" id="IPR027417">
    <property type="entry name" value="P-loop_NTPase"/>
</dbReference>
<evidence type="ECO:0000256" key="3">
    <source>
        <dbReference type="ARBA" id="ARBA00023123"/>
    </source>
</evidence>
<comment type="similarity">
    <text evidence="7">Belongs to the TRAFAC class myosin-kinesin ATPase superfamily. Myosin family.</text>
</comment>
<dbReference type="InterPro" id="IPR025939">
    <property type="entry name" value="Aida_C"/>
</dbReference>
<dbReference type="GO" id="GO:0007015">
    <property type="term" value="P:actin filament organization"/>
    <property type="evidence" value="ECO:0007669"/>
    <property type="project" value="TreeGrafter"/>
</dbReference>
<dbReference type="InterPro" id="IPR002110">
    <property type="entry name" value="Ankyrin_rpt"/>
</dbReference>
<dbReference type="InterPro" id="IPR011993">
    <property type="entry name" value="PH-like_dom_sf"/>
</dbReference>
<dbReference type="InterPro" id="IPR001849">
    <property type="entry name" value="PH_domain"/>
</dbReference>
<organism evidence="11 12">
    <name type="scientific">Triparma columacea</name>
    <dbReference type="NCBI Taxonomy" id="722753"/>
    <lineage>
        <taxon>Eukaryota</taxon>
        <taxon>Sar</taxon>
        <taxon>Stramenopiles</taxon>
        <taxon>Ochrophyta</taxon>
        <taxon>Bolidophyceae</taxon>
        <taxon>Parmales</taxon>
        <taxon>Triparmaceae</taxon>
        <taxon>Triparma</taxon>
    </lineage>
</organism>
<dbReference type="Pfam" id="PF12796">
    <property type="entry name" value="Ank_2"/>
    <property type="match status" value="1"/>
</dbReference>
<dbReference type="Pfam" id="PF14186">
    <property type="entry name" value="Aida_C2"/>
    <property type="match status" value="1"/>
</dbReference>
<dbReference type="PROSITE" id="PS50297">
    <property type="entry name" value="ANK_REP_REGION"/>
    <property type="match status" value="1"/>
</dbReference>
<dbReference type="InterPro" id="IPR035892">
    <property type="entry name" value="C2_domain_sf"/>
</dbReference>
<keyword evidence="12" id="KW-1185">Reference proteome</keyword>
<gene>
    <name evidence="11" type="ORF">TrCOL_g7825</name>
</gene>
<keyword evidence="3 7" id="KW-0518">Myosin</keyword>
<dbReference type="PROSITE" id="PS50096">
    <property type="entry name" value="IQ"/>
    <property type="match status" value="5"/>
</dbReference>
<keyword evidence="2 7" id="KW-0067">ATP-binding</keyword>
<keyword evidence="6" id="KW-0040">ANK repeat</keyword>
<dbReference type="GO" id="GO:0016459">
    <property type="term" value="C:myosin complex"/>
    <property type="evidence" value="ECO:0007669"/>
    <property type="project" value="UniProtKB-KW"/>
</dbReference>
<dbReference type="Pfam" id="PF13857">
    <property type="entry name" value="Ank_5"/>
    <property type="match status" value="1"/>
</dbReference>
<name>A0A9W7GGP3_9STRA</name>
<dbReference type="FunFam" id="1.10.10.820:FF:000001">
    <property type="entry name" value="Myosin heavy chain"/>
    <property type="match status" value="1"/>
</dbReference>
<dbReference type="GO" id="GO:0005524">
    <property type="term" value="F:ATP binding"/>
    <property type="evidence" value="ECO:0007669"/>
    <property type="project" value="UniProtKB-UniRule"/>
</dbReference>
<dbReference type="PROSITE" id="PS50003">
    <property type="entry name" value="PH_DOMAIN"/>
    <property type="match status" value="1"/>
</dbReference>
<evidence type="ECO:0000259" key="9">
    <source>
        <dbReference type="PROSITE" id="PS51456"/>
    </source>
</evidence>
<feature type="repeat" description="ANK" evidence="6">
    <location>
        <begin position="1537"/>
        <end position="1569"/>
    </location>
</feature>
<evidence type="ECO:0000256" key="7">
    <source>
        <dbReference type="PROSITE-ProRule" id="PRU00782"/>
    </source>
</evidence>
<dbReference type="GO" id="GO:0000146">
    <property type="term" value="F:microfilament motor activity"/>
    <property type="evidence" value="ECO:0007669"/>
    <property type="project" value="TreeGrafter"/>
</dbReference>
<dbReference type="SMART" id="SM00242">
    <property type="entry name" value="MYSc"/>
    <property type="match status" value="1"/>
</dbReference>
<dbReference type="SUPFAM" id="SSF48403">
    <property type="entry name" value="Ankyrin repeat"/>
    <property type="match status" value="1"/>
</dbReference>
<evidence type="ECO:0000256" key="2">
    <source>
        <dbReference type="ARBA" id="ARBA00022840"/>
    </source>
</evidence>
<keyword evidence="4 7" id="KW-0505">Motor protein</keyword>
<evidence type="ECO:0000313" key="12">
    <source>
        <dbReference type="Proteomes" id="UP001165065"/>
    </source>
</evidence>
<dbReference type="InterPro" id="IPR036961">
    <property type="entry name" value="Kinesin_motor_dom_sf"/>
</dbReference>
<protein>
    <submittedName>
        <fullName evidence="11">Uncharacterized protein</fullName>
    </submittedName>
</protein>
<dbReference type="EMBL" id="BRYA01001457">
    <property type="protein sequence ID" value="GMI43622.1"/>
    <property type="molecule type" value="Genomic_DNA"/>
</dbReference>
<keyword evidence="1 7" id="KW-0547">Nucleotide-binding</keyword>
<dbReference type="PANTHER" id="PTHR13140">
    <property type="entry name" value="MYOSIN"/>
    <property type="match status" value="1"/>
</dbReference>
<dbReference type="OrthoDB" id="6108017at2759"/>
<keyword evidence="5 7" id="KW-0009">Actin-binding</keyword>
<dbReference type="Proteomes" id="UP001165065">
    <property type="component" value="Unassembled WGS sequence"/>
</dbReference>
<dbReference type="GO" id="GO:0016020">
    <property type="term" value="C:membrane"/>
    <property type="evidence" value="ECO:0007669"/>
    <property type="project" value="TreeGrafter"/>
</dbReference>
<dbReference type="Gene3D" id="3.40.850.10">
    <property type="entry name" value="Kinesin motor domain"/>
    <property type="match status" value="1"/>
</dbReference>
<dbReference type="GO" id="GO:0051015">
    <property type="term" value="F:actin filament binding"/>
    <property type="evidence" value="ECO:0007669"/>
    <property type="project" value="TreeGrafter"/>
</dbReference>
<dbReference type="Gene3D" id="1.25.40.20">
    <property type="entry name" value="Ankyrin repeat-containing domain"/>
    <property type="match status" value="2"/>
</dbReference>
<dbReference type="Gene3D" id="2.60.40.150">
    <property type="entry name" value="C2 domain"/>
    <property type="match status" value="1"/>
</dbReference>
<sequence length="1763" mass="199510">MAPEEIVTGGPSAVWMRDATEVWRKVDVFKNLTDGVVVLDRQGEELMLPSNTFHPFDPSHSLDLDDISRLNNLHEAPLLHVLKRRFRDDKIYTFCGHVLLSVNPYKMFNNLYDLEDLLETGWVDEDPETYPHVYSIARIAHESMVTDKKEGEASVNQSIIVSGESGAGKTEASKHVMRYLLRTSASGDKRKGDEIQAKLMQSNVILEAFGNAKTLRNDNSSRFGKYIRLKYDDSDRIIGAKTEHFLLEKSRLIHVEEGERNYHSFYQLCAGLDEKTRGELGLRTAKDYVLLNQGNTLVASADVDDVKEFEETVNALATLKISADEQGDVFKLLAGLLHLGNCKAAYPGGNEEENVELSNHDEAIDIAKIAEIFGVDAILLKNTVCVRMQTSGRGSTTAIPLNPEQTMNNIHALIKYTYGSLFKYLVKKINDAHEVSSDVRSSSFIGILDIFGFEIMQLNSFEQLCINFANEMLQRQFNQQVFVLEKERYAEEGLEVESIAFQDNQPVIDLISKKPEGLFILLEEHGMMKRKPDNDALLNVFHNKHGDAAHAKYSKPRFGGDEFIVKHFAGDVTYNIRGFIEKNNDSLNEQLLQLMGGSSSDFFQMIYSTDEAGGALPKPPPVRARGGSSARMSKMAQRNTVSSTFRLQLESLVATLGSTEPHYIKCIKPNGVKLPGGMSNKMVVEQLRYSGVLEVVRIRRQGYPVRLKFEKFSKQFEVLMRGGGEALVKGEKWREGCIYVVEEWLEMGQYQIGTTKIFLRDGVLEELHFAIKEFYANMAARIQSRFRGNKGKAEYAATRARLMLLQKFGRMAVKRKEYKATQMKVAAMQKAMRGRIGRKKFKFRKDEIILERKKEAGALKLQALARGRKGRAEIKATKSAIVVQAVGRRLVEKKRLAKKKLVNEFLQGKARQLKAKRHVGELRREKKEKDSAVMIGKRMRMVQAKKELVKRRREKAEIEAAIRVGSAWRMRKEKKEFQKILKAVVGIQCGARVMKARGVLFSERTKARLKREALERKAASRMQGGWRIVKAKEERKRRKEDRDFKKAVVSLQCRMRVKGAELEARKRREDRDFEKAVVSLQCRGRVRKSEIELRRRKDVRDNKCAVAMQRAERGRTARKGFQRAKEGVVVLQRSVRMARGRREFKETKDGCIKVQAKFRAFKGRKEFKKDLEGVVVVQSVYRKKTEAAKYNRTLVVMRGLQRTVKVFLKARALQDLVLKAHKCAKKGKLDELVVIMGSSSSYGDVKAVRNRYDRGKTLLHSAAMSNSVDICALLCSESDEVFAKDLDGNSPFHIAAKYCSFSVMKFFADVALNGIYKEDEDLVEVGGKVGKRMVRQSKLIKGNSSGSVGSRGAGEWKEYPVIKQGVLKSSIVQVRWRGWDKRFVVLRRDMVQVYKRAGDAIPLSEINMKQCIIKRGSTEGKFTFELFSPMLLDKKNREGKMYFGTESEKELQLWLVALRQCDGQTEDVRESRSGARSLLDLEKRSELCALKNHRGETALHLLCEFAFNTGGGGSLAVEVALWLAENGPEWLNSKNADGNSPLHLAIIYRYVDLAAALVRKGADMNLKNAQGKTPMDLIESARDIEKICMVANIGASSRNPLLGPPKKVKGCTYLTILMEKISLSGAGILECPFVRISIYNDERQKVEDSQDISKFCHRNETCLWYTTQFHMQVMLENCQNCFVVMELCDESSKRGKVVTEVLAWTFMRINDKNIDSGSHNLEALEPPVVLSLGENVKQEAGGELPVANNGAFFSIDTYLSMKA</sequence>
<feature type="region of interest" description="Actin-binding" evidence="7">
    <location>
        <begin position="649"/>
        <end position="671"/>
    </location>
</feature>
<dbReference type="InterPro" id="IPR001609">
    <property type="entry name" value="Myosin_head_motor_dom-like"/>
</dbReference>
<feature type="binding site" evidence="7">
    <location>
        <begin position="163"/>
        <end position="170"/>
    </location>
    <ligand>
        <name>ATP</name>
        <dbReference type="ChEBI" id="CHEBI:30616"/>
    </ligand>
</feature>
<dbReference type="SMART" id="SM00248">
    <property type="entry name" value="ANK"/>
    <property type="match status" value="4"/>
</dbReference>
<dbReference type="Pfam" id="PF00169">
    <property type="entry name" value="PH"/>
    <property type="match status" value="1"/>
</dbReference>
<evidence type="ECO:0000313" key="11">
    <source>
        <dbReference type="EMBL" id="GMI43622.1"/>
    </source>
</evidence>
<evidence type="ECO:0000259" key="8">
    <source>
        <dbReference type="PROSITE" id="PS50003"/>
    </source>
</evidence>
<reference evidence="12" key="1">
    <citation type="journal article" date="2023" name="Commun. Biol.">
        <title>Genome analysis of Parmales, the sister group of diatoms, reveals the evolutionary specialization of diatoms from phago-mixotrophs to photoautotrophs.</title>
        <authorList>
            <person name="Ban H."/>
            <person name="Sato S."/>
            <person name="Yoshikawa S."/>
            <person name="Yamada K."/>
            <person name="Nakamura Y."/>
            <person name="Ichinomiya M."/>
            <person name="Sato N."/>
            <person name="Blanc-Mathieu R."/>
            <person name="Endo H."/>
            <person name="Kuwata A."/>
            <person name="Ogata H."/>
        </authorList>
    </citation>
    <scope>NUCLEOTIDE SEQUENCE [LARGE SCALE GENOMIC DNA]</scope>
</reference>
<dbReference type="SMART" id="SM00015">
    <property type="entry name" value="IQ"/>
    <property type="match status" value="9"/>
</dbReference>
<accession>A0A9W7GGP3</accession>
<evidence type="ECO:0000256" key="6">
    <source>
        <dbReference type="PROSITE-ProRule" id="PRU00023"/>
    </source>
</evidence>
<dbReference type="SUPFAM" id="SSF50729">
    <property type="entry name" value="PH domain-like"/>
    <property type="match status" value="1"/>
</dbReference>
<dbReference type="Gene3D" id="1.20.120.720">
    <property type="entry name" value="Myosin VI head, motor domain, U50 subdomain"/>
    <property type="match status" value="1"/>
</dbReference>
<dbReference type="PROSITE" id="PS50088">
    <property type="entry name" value="ANK_REPEAT"/>
    <property type="match status" value="1"/>
</dbReference>
<comment type="caution">
    <text evidence="11">The sequence shown here is derived from an EMBL/GenBank/DDBJ whole genome shotgun (WGS) entry which is preliminary data.</text>
</comment>
<dbReference type="InterPro" id="IPR000048">
    <property type="entry name" value="IQ_motif_EF-hand-BS"/>
</dbReference>
<dbReference type="PANTHER" id="PTHR13140:SF845">
    <property type="entry name" value="MYOSIN-LIKE PROTEIN"/>
    <property type="match status" value="1"/>
</dbReference>
<dbReference type="SMART" id="SM00233">
    <property type="entry name" value="PH"/>
    <property type="match status" value="1"/>
</dbReference>
<dbReference type="Gene3D" id="1.10.10.820">
    <property type="match status" value="1"/>
</dbReference>
<dbReference type="Pfam" id="PF00063">
    <property type="entry name" value="Myosin_head"/>
    <property type="match status" value="1"/>
</dbReference>
<dbReference type="PRINTS" id="PR00193">
    <property type="entry name" value="MYOSINHEAVY"/>
</dbReference>
<evidence type="ECO:0000256" key="1">
    <source>
        <dbReference type="ARBA" id="ARBA00022741"/>
    </source>
</evidence>
<evidence type="ECO:0000259" key="10">
    <source>
        <dbReference type="PROSITE" id="PS51911"/>
    </source>
</evidence>
<feature type="domain" description="C2 Aida-type" evidence="10">
    <location>
        <begin position="1602"/>
        <end position="1753"/>
    </location>
</feature>
<feature type="domain" description="PH" evidence="8">
    <location>
        <begin position="1360"/>
        <end position="1463"/>
    </location>
</feature>
<dbReference type="Gene3D" id="2.30.29.30">
    <property type="entry name" value="Pleckstrin-homology domain (PH domain)/Phosphotyrosine-binding domain (PTB)"/>
    <property type="match status" value="1"/>
</dbReference>
<dbReference type="PROSITE" id="PS51911">
    <property type="entry name" value="C2_AIDA"/>
    <property type="match status" value="1"/>
</dbReference>
<dbReference type="Gene3D" id="1.20.5.4820">
    <property type="match status" value="1"/>
</dbReference>
<evidence type="ECO:0000256" key="4">
    <source>
        <dbReference type="ARBA" id="ARBA00023175"/>
    </source>
</evidence>
<evidence type="ECO:0000256" key="5">
    <source>
        <dbReference type="ARBA" id="ARBA00023203"/>
    </source>
</evidence>
<dbReference type="Gene3D" id="1.20.5.190">
    <property type="match status" value="1"/>
</dbReference>